<accession>A0A6C0JR20</accession>
<keyword evidence="1" id="KW-0812">Transmembrane</keyword>
<dbReference type="AlphaFoldDB" id="A0A6C0JR20"/>
<feature type="transmembrane region" description="Helical" evidence="1">
    <location>
        <begin position="24"/>
        <end position="44"/>
    </location>
</feature>
<organism evidence="2">
    <name type="scientific">viral metagenome</name>
    <dbReference type="NCBI Taxonomy" id="1070528"/>
    <lineage>
        <taxon>unclassified sequences</taxon>
        <taxon>metagenomes</taxon>
        <taxon>organismal metagenomes</taxon>
    </lineage>
</organism>
<keyword evidence="1" id="KW-0472">Membrane</keyword>
<protein>
    <submittedName>
        <fullName evidence="2">Uncharacterized protein</fullName>
    </submittedName>
</protein>
<keyword evidence="1" id="KW-1133">Transmembrane helix</keyword>
<evidence type="ECO:0000256" key="1">
    <source>
        <dbReference type="SAM" id="Phobius"/>
    </source>
</evidence>
<feature type="transmembrane region" description="Helical" evidence="1">
    <location>
        <begin position="51"/>
        <end position="68"/>
    </location>
</feature>
<reference evidence="2" key="1">
    <citation type="journal article" date="2020" name="Nature">
        <title>Giant virus diversity and host interactions through global metagenomics.</title>
        <authorList>
            <person name="Schulz F."/>
            <person name="Roux S."/>
            <person name="Paez-Espino D."/>
            <person name="Jungbluth S."/>
            <person name="Walsh D.A."/>
            <person name="Denef V.J."/>
            <person name="McMahon K.D."/>
            <person name="Konstantinidis K.T."/>
            <person name="Eloe-Fadrosh E.A."/>
            <person name="Kyrpides N.C."/>
            <person name="Woyke T."/>
        </authorList>
    </citation>
    <scope>NUCLEOTIDE SEQUENCE</scope>
    <source>
        <strain evidence="2">GVMAG-M-3300027747-57</strain>
    </source>
</reference>
<sequence length="125" mass="14618">MWTFITTIKNNFSNNNDKLGLSNYLLLVVFNIIYIVTIAGILIVNSEYINNFNIIVHSLLCLFLMYRFNPMQKTIEIKYYDKVIIFSTALFLLLNLGIVEFIKTRILDGKNLLIISNVDNNYLRK</sequence>
<dbReference type="EMBL" id="MN740431">
    <property type="protein sequence ID" value="QHU06318.1"/>
    <property type="molecule type" value="Genomic_DNA"/>
</dbReference>
<feature type="transmembrane region" description="Helical" evidence="1">
    <location>
        <begin position="83"/>
        <end position="102"/>
    </location>
</feature>
<evidence type="ECO:0000313" key="2">
    <source>
        <dbReference type="EMBL" id="QHU06318.1"/>
    </source>
</evidence>
<name>A0A6C0JR20_9ZZZZ</name>
<proteinExistence type="predicted"/>